<name>A0ACC2VAJ7_9TREE</name>
<protein>
    <submittedName>
        <fullName evidence="1">Uncharacterized protein</fullName>
    </submittedName>
</protein>
<accession>A0ACC2VAJ7</accession>
<proteinExistence type="predicted"/>
<evidence type="ECO:0000313" key="1">
    <source>
        <dbReference type="EMBL" id="KAJ9096014.1"/>
    </source>
</evidence>
<dbReference type="EMBL" id="JASBWT010000020">
    <property type="protein sequence ID" value="KAJ9096014.1"/>
    <property type="molecule type" value="Genomic_DNA"/>
</dbReference>
<dbReference type="Proteomes" id="UP001227268">
    <property type="component" value="Unassembled WGS sequence"/>
</dbReference>
<keyword evidence="2" id="KW-1185">Reference proteome</keyword>
<sequence>MSERTIQLLQSLGYSAPQSSTISSSSSSSSSSSNRNIIDLRPASTQQNNTANTDLTAAADEDDTLDFLSTLLSESQDVAVETFGAASFAVGNISDDPDIEDVAVVLGNKGTAGGTGEVWQVLVDKLGLDLSNVCHLSRWTPGTATLEVTTRNLQFADPVITPINLSVTDSAALDQPTAPPPLIKGSKLYNLLAGLKDLRKVTVSARDDSVLLVAWVGERKGTLLGLLGVTETT</sequence>
<comment type="caution">
    <text evidence="1">The sequence shown here is derived from an EMBL/GenBank/DDBJ whole genome shotgun (WGS) entry which is preliminary data.</text>
</comment>
<organism evidence="1 2">
    <name type="scientific">Naganishia friedmannii</name>
    <dbReference type="NCBI Taxonomy" id="89922"/>
    <lineage>
        <taxon>Eukaryota</taxon>
        <taxon>Fungi</taxon>
        <taxon>Dikarya</taxon>
        <taxon>Basidiomycota</taxon>
        <taxon>Agaricomycotina</taxon>
        <taxon>Tremellomycetes</taxon>
        <taxon>Filobasidiales</taxon>
        <taxon>Filobasidiaceae</taxon>
        <taxon>Naganishia</taxon>
    </lineage>
</organism>
<evidence type="ECO:0000313" key="2">
    <source>
        <dbReference type="Proteomes" id="UP001227268"/>
    </source>
</evidence>
<gene>
    <name evidence="1" type="ORF">QFC21_005378</name>
</gene>
<reference evidence="1" key="1">
    <citation type="submission" date="2023-04" db="EMBL/GenBank/DDBJ databases">
        <title>Draft Genome sequencing of Naganishia species isolated from polar environments using Oxford Nanopore Technology.</title>
        <authorList>
            <person name="Leo P."/>
            <person name="Venkateswaran K."/>
        </authorList>
    </citation>
    <scope>NUCLEOTIDE SEQUENCE</scope>
    <source>
        <strain evidence="1">MNA-CCFEE 5423</strain>
    </source>
</reference>